<dbReference type="RefSeq" id="WP_146307044.1">
    <property type="nucleotide sequence ID" value="NZ_VOHS01000028.1"/>
</dbReference>
<dbReference type="InterPro" id="IPR052707">
    <property type="entry name" value="OsmC_Ohr_Peroxiredoxin"/>
</dbReference>
<dbReference type="EMBL" id="VOHS01000028">
    <property type="protein sequence ID" value="TWV97459.1"/>
    <property type="molecule type" value="Genomic_DNA"/>
</dbReference>
<proteinExistence type="predicted"/>
<reference evidence="1 2" key="1">
    <citation type="submission" date="2019-08" db="EMBL/GenBank/DDBJ databases">
        <title>Whole genome sequencing of chitin degrading bacteria Chitinophaga pinensis YS16.</title>
        <authorList>
            <person name="Singh R.P."/>
            <person name="Manchanda G."/>
            <person name="Maurya I.K."/>
            <person name="Joshi N.K."/>
            <person name="Srivastava A.K."/>
        </authorList>
    </citation>
    <scope>NUCLEOTIDE SEQUENCE [LARGE SCALE GENOMIC DNA]</scope>
    <source>
        <strain evidence="1 2">YS-16</strain>
    </source>
</reference>
<accession>A0A5C6LM79</accession>
<dbReference type="AlphaFoldDB" id="A0A5C6LM79"/>
<dbReference type="InterPro" id="IPR036102">
    <property type="entry name" value="OsmC/Ohrsf"/>
</dbReference>
<dbReference type="GO" id="GO:0006979">
    <property type="term" value="P:response to oxidative stress"/>
    <property type="evidence" value="ECO:0007669"/>
    <property type="project" value="InterPro"/>
</dbReference>
<dbReference type="OrthoDB" id="9807532at2"/>
<evidence type="ECO:0000313" key="1">
    <source>
        <dbReference type="EMBL" id="TWV97459.1"/>
    </source>
</evidence>
<protein>
    <submittedName>
        <fullName evidence="1">OsmC family peroxiredoxin</fullName>
    </submittedName>
</protein>
<dbReference type="Pfam" id="PF02566">
    <property type="entry name" value="OsmC"/>
    <property type="match status" value="1"/>
</dbReference>
<dbReference type="PANTHER" id="PTHR42830">
    <property type="entry name" value="OSMOTICALLY INDUCIBLE FAMILY PROTEIN"/>
    <property type="match status" value="1"/>
</dbReference>
<sequence>MKRYAKAIWHGSGKDGRGHMTTQSEALDKHVYSFSSRFTSEGGTNPEELLAAAHAGCFTMKLSFVLDEAGYFPEALETTAYVNFENGVITASRLVVVGKVWGMNPEEFDACVRDAKRNCPVSMALNIIITTEASLQNW</sequence>
<dbReference type="NCBIfam" id="TIGR03562">
    <property type="entry name" value="osmo_induc_OsmC"/>
    <property type="match status" value="1"/>
</dbReference>
<name>A0A5C6LM79_9BACT</name>
<dbReference type="GO" id="GO:0004601">
    <property type="term" value="F:peroxidase activity"/>
    <property type="evidence" value="ECO:0007669"/>
    <property type="project" value="InterPro"/>
</dbReference>
<organism evidence="1 2">
    <name type="scientific">Chitinophaga pinensis</name>
    <dbReference type="NCBI Taxonomy" id="79329"/>
    <lineage>
        <taxon>Bacteria</taxon>
        <taxon>Pseudomonadati</taxon>
        <taxon>Bacteroidota</taxon>
        <taxon>Chitinophagia</taxon>
        <taxon>Chitinophagales</taxon>
        <taxon>Chitinophagaceae</taxon>
        <taxon>Chitinophaga</taxon>
    </lineage>
</organism>
<dbReference type="PANTHER" id="PTHR42830:SF1">
    <property type="entry name" value="OSMOTICALLY INDUCIBLE FAMILY PROTEIN"/>
    <property type="match status" value="1"/>
</dbReference>
<dbReference type="SUPFAM" id="SSF82784">
    <property type="entry name" value="OsmC-like"/>
    <property type="match status" value="1"/>
</dbReference>
<evidence type="ECO:0000313" key="2">
    <source>
        <dbReference type="Proteomes" id="UP000318815"/>
    </source>
</evidence>
<dbReference type="Gene3D" id="3.30.300.20">
    <property type="match status" value="1"/>
</dbReference>
<comment type="caution">
    <text evidence="1">The sequence shown here is derived from an EMBL/GenBank/DDBJ whole genome shotgun (WGS) entry which is preliminary data.</text>
</comment>
<keyword evidence="2" id="KW-1185">Reference proteome</keyword>
<dbReference type="InterPro" id="IPR019904">
    <property type="entry name" value="Peroxiredoxin_OsmC"/>
</dbReference>
<dbReference type="InterPro" id="IPR003718">
    <property type="entry name" value="OsmC/Ohr_fam"/>
</dbReference>
<dbReference type="Proteomes" id="UP000318815">
    <property type="component" value="Unassembled WGS sequence"/>
</dbReference>
<dbReference type="InterPro" id="IPR015946">
    <property type="entry name" value="KH_dom-like_a/b"/>
</dbReference>
<gene>
    <name evidence="1" type="ORF">FEF09_21660</name>
</gene>